<dbReference type="PANTHER" id="PTHR42336:SF1">
    <property type="entry name" value="ALKYL HYDROPEROXIDE REDUCTASE SUBUNIT C_ THIOL SPECIFIC ANTIOXIDANT DOMAIN-CONTAINING PROTEIN"/>
    <property type="match status" value="1"/>
</dbReference>
<dbReference type="AlphaFoldDB" id="A0A423X9W8"/>
<accession>A0A423X9W8</accession>
<gene>
    <name evidence="1" type="ORF">VMCG_00174</name>
</gene>
<dbReference type="Proteomes" id="UP000283895">
    <property type="component" value="Unassembled WGS sequence"/>
</dbReference>
<comment type="caution">
    <text evidence="1">The sequence shown here is derived from an EMBL/GenBank/DDBJ whole genome shotgun (WGS) entry which is preliminary data.</text>
</comment>
<evidence type="ECO:0008006" key="3">
    <source>
        <dbReference type="Google" id="ProtNLM"/>
    </source>
</evidence>
<organism evidence="1 2">
    <name type="scientific">Cytospora schulzeri</name>
    <dbReference type="NCBI Taxonomy" id="448051"/>
    <lineage>
        <taxon>Eukaryota</taxon>
        <taxon>Fungi</taxon>
        <taxon>Dikarya</taxon>
        <taxon>Ascomycota</taxon>
        <taxon>Pezizomycotina</taxon>
        <taxon>Sordariomycetes</taxon>
        <taxon>Sordariomycetidae</taxon>
        <taxon>Diaporthales</taxon>
        <taxon>Cytosporaceae</taxon>
        <taxon>Cytospora</taxon>
    </lineage>
</organism>
<dbReference type="EMBL" id="LKEA01000001">
    <property type="protein sequence ID" value="ROW12660.1"/>
    <property type="molecule type" value="Genomic_DNA"/>
</dbReference>
<keyword evidence="2" id="KW-1185">Reference proteome</keyword>
<evidence type="ECO:0000313" key="1">
    <source>
        <dbReference type="EMBL" id="ROW12660.1"/>
    </source>
</evidence>
<name>A0A423X9W8_9PEZI</name>
<evidence type="ECO:0000313" key="2">
    <source>
        <dbReference type="Proteomes" id="UP000283895"/>
    </source>
</evidence>
<dbReference type="InterPro" id="IPR036249">
    <property type="entry name" value="Thioredoxin-like_sf"/>
</dbReference>
<reference evidence="1 2" key="1">
    <citation type="submission" date="2015-09" db="EMBL/GenBank/DDBJ databases">
        <title>Host preference determinants of Valsa canker pathogens revealed by comparative genomics.</title>
        <authorList>
            <person name="Yin Z."/>
            <person name="Huang L."/>
        </authorList>
    </citation>
    <scope>NUCLEOTIDE SEQUENCE [LARGE SCALE GENOMIC DNA]</scope>
    <source>
        <strain evidence="1 2">03-1</strain>
    </source>
</reference>
<dbReference type="PANTHER" id="PTHR42336">
    <property type="entry name" value="THIOREDOXIN DOMAIN-CONTAINING PROTEIN-RELATED"/>
    <property type="match status" value="1"/>
</dbReference>
<proteinExistence type="predicted"/>
<dbReference type="Pfam" id="PF13911">
    <property type="entry name" value="AhpC-TSA_2"/>
    <property type="match status" value="1"/>
</dbReference>
<dbReference type="SUPFAM" id="SSF52833">
    <property type="entry name" value="Thioredoxin-like"/>
    <property type="match status" value="1"/>
</dbReference>
<dbReference type="InterPro" id="IPR032801">
    <property type="entry name" value="PXL2A/B/C"/>
</dbReference>
<sequence>MAPPTLTQMFTKEFQSFKSPPAKQVAPVPKVGEPAPTHEKLTCAPDKPTIVVFLRHCGCPFAEKTFRNLTAFSNKHHPQIHCIAVSHSDQTATDDWVEHVGGAWETEVVVDEEREAYAAWGLGLSSYWHAIGPFSIYNAVQLGKNEGIWNRTTESGTRWQQSGAFAVDKKGVVKWVSVARTASEIPDMDAALRALIEVPTEIEVPSAAPAAVPAVPAAPAAPADQADQAAA</sequence>
<protein>
    <recommendedName>
        <fullName evidence="3">Thioredoxin domain-containing protein</fullName>
    </recommendedName>
</protein>
<dbReference type="Gene3D" id="3.40.30.10">
    <property type="entry name" value="Glutaredoxin"/>
    <property type="match status" value="1"/>
</dbReference>
<dbReference type="OrthoDB" id="40334at2759"/>